<evidence type="ECO:0000313" key="2">
    <source>
        <dbReference type="EMBL" id="MDY5167778.1"/>
    </source>
</evidence>
<comment type="caution">
    <text evidence="2">The sequence shown here is derived from an EMBL/GenBank/DDBJ whole genome shotgun (WGS) entry which is preliminary data.</text>
</comment>
<dbReference type="EMBL" id="JALDAW010000011">
    <property type="protein sequence ID" value="MDY5167778.1"/>
    <property type="molecule type" value="Genomic_DNA"/>
</dbReference>
<evidence type="ECO:0000259" key="1">
    <source>
        <dbReference type="Pfam" id="PF18733"/>
    </source>
</evidence>
<dbReference type="InterPro" id="IPR011990">
    <property type="entry name" value="TPR-like_helical_dom_sf"/>
</dbReference>
<evidence type="ECO:0000313" key="3">
    <source>
        <dbReference type="Proteomes" id="UP001276902"/>
    </source>
</evidence>
<feature type="domain" description="LA2681-like HEPN" evidence="1">
    <location>
        <begin position="270"/>
        <end position="480"/>
    </location>
</feature>
<name>A0AB35UIK6_9FIRM</name>
<organism evidence="2 3">
    <name type="scientific">Dielma fastidiosa</name>
    <dbReference type="NCBI Taxonomy" id="1034346"/>
    <lineage>
        <taxon>Bacteria</taxon>
        <taxon>Bacillati</taxon>
        <taxon>Bacillota</taxon>
        <taxon>Erysipelotrichia</taxon>
        <taxon>Erysipelotrichales</taxon>
        <taxon>Erysipelotrichaceae</taxon>
        <taxon>Dielma</taxon>
    </lineage>
</organism>
<sequence>MRREEYINPFSNETESYAKKLDDATIVGDTEKLEILLDEIETILPNADVASKAQLYYCIGTVYNDFAKAKGMPLEESLRKQLYCFRKSIDCIEKKEYSKEEYAPYVNGFKMLLYTNYGNALSSCGRKIEAIFQYKKALNIHDYFGMALGNLGIEYKHYGMMDYDDGHQYYFHHFAYFLLQKAVRCQEPNTHEEAKVGFQEAITSYSKEFIDDFLSKELNIPQFNYQIKEKKYRKWAVDNGLFLNTLNDLPVSEMCFATDALQLPSIVADIDANPIFHGMFNQIKQEYIYARYQYYCSLKSRDMPHFADKETHLLNFADYPQYGIRIELLKSAFKTLYGLFDKLAYFINSYFDLGIKDRDVSFSHIWLSEYGRGKNRYAYKNVLNYEENFALASLYWISRDFYVKFEDSPNPHLKRISDVRNALEHKYVKVTIGWFPERTNGDIDDLALYVTEDELSKLTIDLMHIVREAIICLSLCVHEEESKRNSADDGKLVVPVSLMEYDDNWKI</sequence>
<reference evidence="2" key="1">
    <citation type="submission" date="2022-03" db="EMBL/GenBank/DDBJ databases">
        <title>First case of bacteraemia caused by Dielma fastidiosa in a patient hospitalised with diverticulitis.</title>
        <authorList>
            <person name="Forman-Ankjaer B."/>
            <person name="Hvid-Jensen F."/>
            <person name="Kobel C.M."/>
            <person name="Greve T."/>
        </authorList>
    </citation>
    <scope>NUCLEOTIDE SEQUENCE</scope>
    <source>
        <strain evidence="2">AUH_DF_2021</strain>
    </source>
</reference>
<proteinExistence type="predicted"/>
<dbReference type="Proteomes" id="UP001276902">
    <property type="component" value="Unassembled WGS sequence"/>
</dbReference>
<accession>A0AB35UIK6</accession>
<gene>
    <name evidence="2" type="ORF">MQE39_06555</name>
</gene>
<protein>
    <submittedName>
        <fullName evidence="2">LA2681 family HEPN domain-containing protein</fullName>
    </submittedName>
</protein>
<dbReference type="InterPro" id="IPR040826">
    <property type="entry name" value="HEPN_LA2681"/>
</dbReference>
<dbReference type="RefSeq" id="WP_320883354.1">
    <property type="nucleotide sequence ID" value="NZ_BAABZA010000001.1"/>
</dbReference>
<dbReference type="SUPFAM" id="SSF48452">
    <property type="entry name" value="TPR-like"/>
    <property type="match status" value="1"/>
</dbReference>
<dbReference type="Gene3D" id="1.25.40.10">
    <property type="entry name" value="Tetratricopeptide repeat domain"/>
    <property type="match status" value="1"/>
</dbReference>
<dbReference type="AlphaFoldDB" id="A0AB35UIK6"/>
<dbReference type="Pfam" id="PF18733">
    <property type="entry name" value="HEPN_LA2681"/>
    <property type="match status" value="1"/>
</dbReference>